<dbReference type="Gene3D" id="3.40.630.30">
    <property type="match status" value="1"/>
</dbReference>
<dbReference type="InterPro" id="IPR000182">
    <property type="entry name" value="GNAT_dom"/>
</dbReference>
<dbReference type="EMBL" id="QXIX01000030">
    <property type="protein sequence ID" value="RIE14347.1"/>
    <property type="molecule type" value="Genomic_DNA"/>
</dbReference>
<accession>A0A398DA18</accession>
<dbReference type="SUPFAM" id="SSF55729">
    <property type="entry name" value="Acyl-CoA N-acyltransferases (Nat)"/>
    <property type="match status" value="1"/>
</dbReference>
<organism evidence="2 5">
    <name type="scientific">Candidatus Cryosericum hinesii</name>
    <dbReference type="NCBI Taxonomy" id="2290915"/>
    <lineage>
        <taxon>Bacteria</taxon>
        <taxon>Pseudomonadati</taxon>
        <taxon>Caldisericota/Cryosericota group</taxon>
        <taxon>Candidatus Cryosericota</taxon>
        <taxon>Candidatus Cryosericia</taxon>
        <taxon>Candidatus Cryosericales</taxon>
        <taxon>Candidatus Cryosericaceae</taxon>
        <taxon>Candidatus Cryosericum</taxon>
    </lineage>
</organism>
<gene>
    <name evidence="3" type="ORF">SMC2_03105</name>
    <name evidence="2" type="ORF">SMC3_09245</name>
</gene>
<evidence type="ECO:0000313" key="3">
    <source>
        <dbReference type="EMBL" id="RIE14347.1"/>
    </source>
</evidence>
<dbReference type="InterPro" id="IPR016181">
    <property type="entry name" value="Acyl_CoA_acyltransferase"/>
</dbReference>
<keyword evidence="4" id="KW-1185">Reference proteome</keyword>
<evidence type="ECO:0000313" key="4">
    <source>
        <dbReference type="Proteomes" id="UP000265724"/>
    </source>
</evidence>
<keyword evidence="2" id="KW-0808">Transferase</keyword>
<feature type="domain" description="N-acetyltransferase" evidence="1">
    <location>
        <begin position="3"/>
        <end position="146"/>
    </location>
</feature>
<evidence type="ECO:0000313" key="2">
    <source>
        <dbReference type="EMBL" id="RIE11393.1"/>
    </source>
</evidence>
<proteinExistence type="predicted"/>
<dbReference type="EMBL" id="QXIW01000039">
    <property type="protein sequence ID" value="RIE11393.1"/>
    <property type="molecule type" value="Genomic_DNA"/>
</dbReference>
<comment type="caution">
    <text evidence="2">The sequence shown here is derived from an EMBL/GenBank/DDBJ whole genome shotgun (WGS) entry which is preliminary data.</text>
</comment>
<dbReference type="RefSeq" id="WP_119088314.1">
    <property type="nucleotide sequence ID" value="NZ_QXIV01000059.1"/>
</dbReference>
<evidence type="ECO:0000313" key="5">
    <source>
        <dbReference type="Proteomes" id="UP000266042"/>
    </source>
</evidence>
<dbReference type="Proteomes" id="UP000265724">
    <property type="component" value="Unassembled WGS sequence"/>
</dbReference>
<sequence length="295" mass="32166">MGVTIRTARLADRSRILAISSQIWGGDDYVPQIIDEWLRMRGSEVAVADLNGSVIAFARTVNLTPGYVWLEGIRTDTASQGHGAGKALTEYFIEKATREGAQRIGLSTYIDNLASIHIVQQHGFVRQAAFILAEAKLDGPARSTAELSPLVSEVPFDEARAWIMGSASIAMSCGFIGQGWKFWPASRPEVVAWPVFDKAIGLRGSKGSLRSLLVICHPDHGAGEVSIDFADGSPKHLDVLIRHALALYPGAKCVQTMIPAGQAVHTDFLETVTALEFDVWRHGEPDVFVYERPVE</sequence>
<name>A0A398DA18_9BACT</name>
<evidence type="ECO:0000259" key="1">
    <source>
        <dbReference type="PROSITE" id="PS51186"/>
    </source>
</evidence>
<dbReference type="CDD" id="cd04301">
    <property type="entry name" value="NAT_SF"/>
    <property type="match status" value="1"/>
</dbReference>
<reference evidence="4 5" key="1">
    <citation type="submission" date="2018-09" db="EMBL/GenBank/DDBJ databases">
        <title>Discovery and Ecogenomic Context for Candidatus Cryosericales, a Global Caldiserica Order Active in Thawing Permafrost.</title>
        <authorList>
            <person name="Martinez M.A."/>
            <person name="Woodcroft B.J."/>
            <person name="Ignacio Espinoza J.C."/>
            <person name="Zayed A."/>
            <person name="Singleton C.M."/>
            <person name="Boyd J."/>
            <person name="Li Y.-F."/>
            <person name="Purvine S."/>
            <person name="Maughan H."/>
            <person name="Hodgkins S.B."/>
            <person name="Anderson D."/>
            <person name="Sederholm M."/>
            <person name="Temperton B."/>
            <person name="Saleska S.R."/>
            <person name="Tyson G.W."/>
            <person name="Rich V.I."/>
        </authorList>
    </citation>
    <scope>NUCLEOTIDE SEQUENCE [LARGE SCALE GENOMIC DNA]</scope>
    <source>
        <strain evidence="3 4">SMC2</strain>
        <strain evidence="2 5">SMC3</strain>
    </source>
</reference>
<dbReference type="AlphaFoldDB" id="A0A398DA18"/>
<dbReference type="Proteomes" id="UP000266042">
    <property type="component" value="Unassembled WGS sequence"/>
</dbReference>
<dbReference type="PROSITE" id="PS51186">
    <property type="entry name" value="GNAT"/>
    <property type="match status" value="1"/>
</dbReference>
<dbReference type="Pfam" id="PF00583">
    <property type="entry name" value="Acetyltransf_1"/>
    <property type="match status" value="1"/>
</dbReference>
<dbReference type="GO" id="GO:0016747">
    <property type="term" value="F:acyltransferase activity, transferring groups other than amino-acyl groups"/>
    <property type="evidence" value="ECO:0007669"/>
    <property type="project" value="InterPro"/>
</dbReference>
<protein>
    <submittedName>
        <fullName evidence="2">GNAT family N-acetyltransferase</fullName>
    </submittedName>
</protein>